<organism evidence="1 2">
    <name type="scientific">Aspergillus melleus</name>
    <dbReference type="NCBI Taxonomy" id="138277"/>
    <lineage>
        <taxon>Eukaryota</taxon>
        <taxon>Fungi</taxon>
        <taxon>Dikarya</taxon>
        <taxon>Ascomycota</taxon>
        <taxon>Pezizomycotina</taxon>
        <taxon>Eurotiomycetes</taxon>
        <taxon>Eurotiomycetidae</taxon>
        <taxon>Eurotiales</taxon>
        <taxon>Aspergillaceae</taxon>
        <taxon>Aspergillus</taxon>
        <taxon>Aspergillus subgen. Circumdati</taxon>
    </lineage>
</organism>
<evidence type="ECO:0000313" key="2">
    <source>
        <dbReference type="Proteomes" id="UP001177260"/>
    </source>
</evidence>
<proteinExistence type="predicted"/>
<evidence type="ECO:0000313" key="1">
    <source>
        <dbReference type="EMBL" id="KAK1145479.1"/>
    </source>
</evidence>
<reference evidence="1 2" key="1">
    <citation type="journal article" date="2023" name="ACS Omega">
        <title>Identification of the Neoaspergillic Acid Biosynthesis Gene Cluster by Establishing an In Vitro CRISPR-Ribonucleoprotein Genetic System in Aspergillus melleus.</title>
        <authorList>
            <person name="Yuan B."/>
            <person name="Grau M.F."/>
            <person name="Murata R.M."/>
            <person name="Torok T."/>
            <person name="Venkateswaran K."/>
            <person name="Stajich J.E."/>
            <person name="Wang C.C.C."/>
        </authorList>
    </citation>
    <scope>NUCLEOTIDE SEQUENCE [LARGE SCALE GENOMIC DNA]</scope>
    <source>
        <strain evidence="1 2">IMV 1140</strain>
    </source>
</reference>
<gene>
    <name evidence="1" type="ORF">N8T08_004354</name>
</gene>
<name>A0ACC3B553_9EURO</name>
<keyword evidence="2" id="KW-1185">Reference proteome</keyword>
<sequence>MNSSNNQEGQGNRTSRQVPPTWSAYYHGLTPLKGFANPGVLCYRNSALCLVLHSPVLINWMASHYWEQNCTKGKQCIVCLLYRLVVSFWKGDSEGENKDAVLKRLWAQVEKRAWFEKRKWTAMLTEWNNGHSEFQVQGMWRDSKEAAPIEIGDYLKNCYSETPAVDLDCERCKCKTKHDLSDAVTDVPEILLICLNRKGIGESKSFWNVGLSDQMVLPESWRRGLAGKDGIDYELYTIVFHDGPSIKSGHYTAAVRAPTGQWMLMDDDAEAQPMQSLETLMNMGSGDEKHTATAYLLAYRRLPLGGESAPAEGQAEPAEGESAAVGDSSKQEQVQGDTSGPSEEVSDQTQAMPLEEPSPTYPAVDPAVLVPDSEIAPSSPKPPSPVGSRTSRPSSPVRPGVTMDGTITLDGREVEWTIQQQLPMPSDAGPLIKLKPRAKVQRANIRLTLASGEDVLEGEVTISLKPAASNAQAQKLAKTPKTMNTKAKKTAKTAGQKKKKSTTSSKQAKQPGGVKKGTKADSTGKSNTKTKTTITLY</sequence>
<dbReference type="EMBL" id="JAOPJF010000024">
    <property type="protein sequence ID" value="KAK1145479.1"/>
    <property type="molecule type" value="Genomic_DNA"/>
</dbReference>
<dbReference type="Proteomes" id="UP001177260">
    <property type="component" value="Unassembled WGS sequence"/>
</dbReference>
<accession>A0ACC3B553</accession>
<protein>
    <submittedName>
        <fullName evidence="1">Uncharacterized protein</fullName>
    </submittedName>
</protein>
<comment type="caution">
    <text evidence="1">The sequence shown here is derived from an EMBL/GenBank/DDBJ whole genome shotgun (WGS) entry which is preliminary data.</text>
</comment>